<dbReference type="Pfam" id="PF01468">
    <property type="entry name" value="GA"/>
    <property type="match status" value="1"/>
</dbReference>
<dbReference type="InterPro" id="IPR002988">
    <property type="entry name" value="GA_module"/>
</dbReference>
<proteinExistence type="predicted"/>
<evidence type="ECO:0000313" key="4">
    <source>
        <dbReference type="Proteomes" id="UP000005711"/>
    </source>
</evidence>
<evidence type="ECO:0000256" key="1">
    <source>
        <dbReference type="SAM" id="MobiDB-lite"/>
    </source>
</evidence>
<feature type="domain" description="SLH" evidence="2">
    <location>
        <begin position="134"/>
        <end position="196"/>
    </location>
</feature>
<dbReference type="EMBL" id="ADDO01000043">
    <property type="protein sequence ID" value="EFA90021.1"/>
    <property type="molecule type" value="Genomic_DNA"/>
</dbReference>
<feature type="region of interest" description="Disordered" evidence="1">
    <location>
        <begin position="61"/>
        <end position="151"/>
    </location>
</feature>
<feature type="compositionally biased region" description="Low complexity" evidence="1">
    <location>
        <begin position="100"/>
        <end position="136"/>
    </location>
</feature>
<protein>
    <recommendedName>
        <fullName evidence="2">SLH domain-containing protein</fullName>
    </recommendedName>
</protein>
<comment type="caution">
    <text evidence="3">The sequence shown here is derived from an EMBL/GenBank/DDBJ whole genome shotgun (WGS) entry which is preliminary data.</text>
</comment>
<dbReference type="eggNOG" id="COG4632">
    <property type="taxonomic scope" value="Bacteria"/>
</dbReference>
<feature type="non-terminal residue" evidence="3">
    <location>
        <position position="1"/>
    </location>
</feature>
<dbReference type="InterPro" id="IPR051465">
    <property type="entry name" value="Cell_Envelope_Struct_Comp"/>
</dbReference>
<dbReference type="PROSITE" id="PS51272">
    <property type="entry name" value="SLH"/>
    <property type="match status" value="2"/>
</dbReference>
<feature type="compositionally biased region" description="Polar residues" evidence="1">
    <location>
        <begin position="137"/>
        <end position="150"/>
    </location>
</feature>
<name>D1VTV9_9FIRM</name>
<dbReference type="Gene3D" id="1.20.5.420">
    <property type="entry name" value="Immunoglobulin FC, subunit C"/>
    <property type="match status" value="1"/>
</dbReference>
<evidence type="ECO:0000259" key="2">
    <source>
        <dbReference type="PROSITE" id="PS51272"/>
    </source>
</evidence>
<dbReference type="AlphaFoldDB" id="D1VTV9"/>
<dbReference type="PANTHER" id="PTHR43308:SF5">
    <property type="entry name" value="S-LAYER PROTEIN _ PEPTIDOGLYCAN ENDO-BETA-N-ACETYLGLUCOSAMINIDASE"/>
    <property type="match status" value="1"/>
</dbReference>
<accession>D1VTV9</accession>
<dbReference type="PANTHER" id="PTHR43308">
    <property type="entry name" value="OUTER MEMBRANE PROTEIN ALPHA-RELATED"/>
    <property type="match status" value="1"/>
</dbReference>
<dbReference type="Proteomes" id="UP000005711">
    <property type="component" value="Unassembled WGS sequence"/>
</dbReference>
<keyword evidence="4" id="KW-1185">Reference proteome</keyword>
<sequence length="383" mass="42233">PGPGIDESLQNAKIKAMDEIGSLRYLSNDEKQGFISRVMSATTVLDVYNIVLEAKAKNIENMSNTNPQPNPYPNPWGGGGSSWNPSQPSPFPGGGGGGYYPSNPNYNNSNNNYNSGNSTVNNYYGSTNNGSGSASGPIQSPSSNSKNGQKVSLKKEAPYMQGYNGKFRPNDSLTRAEAAQIIANALMKDGYKLNDSDRINFKDVKEKDWFYNAVRLASQAGLVKGYENGNFMPNKKISRAEWISILKRFKKLSNASGNGLNMKANHWALKEVQAALDNGWLEIYVDKKVKFVADQPITRAEVAAIANKAFGRLIDTNYIDANKSTLFIASDINKGMWSYYDIICASNTFLQDGANYKANVRKDDKNAYNIDVSSYKIDMLRFQ</sequence>
<organism evidence="3 4">
    <name type="scientific">Peptoniphilus lacrimalis 315-B</name>
    <dbReference type="NCBI Taxonomy" id="596330"/>
    <lineage>
        <taxon>Bacteria</taxon>
        <taxon>Bacillati</taxon>
        <taxon>Bacillota</taxon>
        <taxon>Tissierellia</taxon>
        <taxon>Tissierellales</taxon>
        <taxon>Peptoniphilaceae</taxon>
        <taxon>Peptoniphilus</taxon>
    </lineage>
</organism>
<dbReference type="Pfam" id="PF00395">
    <property type="entry name" value="SLH"/>
    <property type="match status" value="2"/>
</dbReference>
<gene>
    <name evidence="3" type="ORF">HMPREF0628_0843</name>
</gene>
<evidence type="ECO:0000313" key="3">
    <source>
        <dbReference type="EMBL" id="EFA90021.1"/>
    </source>
</evidence>
<feature type="domain" description="SLH" evidence="2">
    <location>
        <begin position="197"/>
        <end position="260"/>
    </location>
</feature>
<reference evidence="3 4" key="1">
    <citation type="submission" date="2009-12" db="EMBL/GenBank/DDBJ databases">
        <title>Genome Sequence of Peptoniphilus lacrimalis 315-B.</title>
        <authorList>
            <person name="Durkin A.S."/>
            <person name="Madupu R."/>
            <person name="Torralba M."/>
            <person name="Methe B."/>
            <person name="Sutton G."/>
            <person name="Strausberg R.L."/>
            <person name="Nelson K.E."/>
        </authorList>
    </citation>
    <scope>NUCLEOTIDE SEQUENCE [LARGE SCALE GENOMIC DNA]</scope>
    <source>
        <strain evidence="3 4">315-B</strain>
    </source>
</reference>
<dbReference type="RefSeq" id="WP_004824881.1">
    <property type="nucleotide sequence ID" value="NZ_ADDO01000043.1"/>
</dbReference>
<dbReference type="InterPro" id="IPR001119">
    <property type="entry name" value="SLH_dom"/>
</dbReference>